<accession>A0A2H0LRY3</accession>
<dbReference type="Gene3D" id="2.40.128.260">
    <property type="entry name" value="Type IV secretion system, VirB10/TraB/TrbI"/>
    <property type="match status" value="1"/>
</dbReference>
<sequence>MKFPDSGGLSELMNDEQTEEKAKTPPPPEKEFLQKLTPDEERSFRGPDFFEKKWVRWLLVLIVPLLLCVLLFPHGKAKTKPKASGHSDEKRTLMTRETMERAIQVAGVDRPKPSVETRQVKTQVKKRNYASDMAVFIFREEEEKARQDVLLASPEDEIGLPSGTRIPVYLLNRIFSFNTAAPVLAVLPQDFKWRNEIRLPKGSRFLGEANVMKSLDRINVRFDLLILPDGREMRIRAMGLSADGSAGIRGKVEKHGDLRVLKAIGETLLAGAGLFVGNTAGDPYSLDDQMRMNLAQNLTNEARRDLRGVKVETSITTEAYTPIQIILLEAI</sequence>
<evidence type="ECO:0000256" key="1">
    <source>
        <dbReference type="ARBA" id="ARBA00004167"/>
    </source>
</evidence>
<dbReference type="AlphaFoldDB" id="A0A2H0LRY3"/>
<evidence type="ECO:0000256" key="6">
    <source>
        <dbReference type="SAM" id="MobiDB-lite"/>
    </source>
</evidence>
<dbReference type="CDD" id="cd16426">
    <property type="entry name" value="VirB10_like"/>
    <property type="match status" value="1"/>
</dbReference>
<feature type="compositionally biased region" description="Basic and acidic residues" evidence="6">
    <location>
        <begin position="19"/>
        <end position="38"/>
    </location>
</feature>
<dbReference type="Pfam" id="PF03743">
    <property type="entry name" value="TrbI"/>
    <property type="match status" value="1"/>
</dbReference>
<gene>
    <name evidence="8" type="ORF">COV74_01315</name>
</gene>
<keyword evidence="4 7" id="KW-1133">Transmembrane helix</keyword>
<proteinExistence type="inferred from homology"/>
<evidence type="ECO:0000256" key="4">
    <source>
        <dbReference type="ARBA" id="ARBA00022989"/>
    </source>
</evidence>
<reference evidence="8 9" key="1">
    <citation type="submission" date="2017-09" db="EMBL/GenBank/DDBJ databases">
        <title>Depth-based differentiation of microbial function through sediment-hosted aquifers and enrichment of novel symbionts in the deep terrestrial subsurface.</title>
        <authorList>
            <person name="Probst A.J."/>
            <person name="Ladd B."/>
            <person name="Jarett J.K."/>
            <person name="Geller-Mcgrath D.E."/>
            <person name="Sieber C.M."/>
            <person name="Emerson J.B."/>
            <person name="Anantharaman K."/>
            <person name="Thomas B.C."/>
            <person name="Malmstrom R."/>
            <person name="Stieglmeier M."/>
            <person name="Klingl A."/>
            <person name="Woyke T."/>
            <person name="Ryan C.M."/>
            <person name="Banfield J.F."/>
        </authorList>
    </citation>
    <scope>NUCLEOTIDE SEQUENCE [LARGE SCALE GENOMIC DNA]</scope>
    <source>
        <strain evidence="8">CG11_big_fil_rev_8_21_14_0_20_45_26</strain>
    </source>
</reference>
<comment type="subcellular location">
    <subcellularLocation>
        <location evidence="1">Membrane</location>
        <topology evidence="1">Single-pass membrane protein</topology>
    </subcellularLocation>
</comment>
<organism evidence="8 9">
    <name type="scientific">Candidatus Abzuiibacterium crystallinum</name>
    <dbReference type="NCBI Taxonomy" id="1974748"/>
    <lineage>
        <taxon>Bacteria</taxon>
        <taxon>Pseudomonadati</taxon>
        <taxon>Candidatus Omnitrophota</taxon>
        <taxon>Candidatus Abzuiibacterium</taxon>
    </lineage>
</organism>
<dbReference type="GO" id="GO:0016020">
    <property type="term" value="C:membrane"/>
    <property type="evidence" value="ECO:0007669"/>
    <property type="project" value="UniProtKB-SubCell"/>
</dbReference>
<dbReference type="EMBL" id="PCVY01000016">
    <property type="protein sequence ID" value="PIQ87189.1"/>
    <property type="molecule type" value="Genomic_DNA"/>
</dbReference>
<keyword evidence="3 7" id="KW-0812">Transmembrane</keyword>
<dbReference type="InterPro" id="IPR042217">
    <property type="entry name" value="T4SS_VirB10/TrbI"/>
</dbReference>
<feature type="region of interest" description="Disordered" evidence="6">
    <location>
        <begin position="1"/>
        <end position="38"/>
    </location>
</feature>
<protein>
    <submittedName>
        <fullName evidence="8">Uncharacterized protein</fullName>
    </submittedName>
</protein>
<evidence type="ECO:0000256" key="2">
    <source>
        <dbReference type="ARBA" id="ARBA00010265"/>
    </source>
</evidence>
<comment type="caution">
    <text evidence="8">The sequence shown here is derived from an EMBL/GenBank/DDBJ whole genome shotgun (WGS) entry which is preliminary data.</text>
</comment>
<evidence type="ECO:0000256" key="7">
    <source>
        <dbReference type="SAM" id="Phobius"/>
    </source>
</evidence>
<evidence type="ECO:0000256" key="3">
    <source>
        <dbReference type="ARBA" id="ARBA00022692"/>
    </source>
</evidence>
<evidence type="ECO:0000313" key="8">
    <source>
        <dbReference type="EMBL" id="PIQ87189.1"/>
    </source>
</evidence>
<keyword evidence="5 7" id="KW-0472">Membrane</keyword>
<evidence type="ECO:0000256" key="5">
    <source>
        <dbReference type="ARBA" id="ARBA00023136"/>
    </source>
</evidence>
<name>A0A2H0LRY3_9BACT</name>
<evidence type="ECO:0000313" key="9">
    <source>
        <dbReference type="Proteomes" id="UP000230859"/>
    </source>
</evidence>
<feature type="transmembrane region" description="Helical" evidence="7">
    <location>
        <begin position="54"/>
        <end position="72"/>
    </location>
</feature>
<dbReference type="Proteomes" id="UP000230859">
    <property type="component" value="Unassembled WGS sequence"/>
</dbReference>
<comment type="similarity">
    <text evidence="2">Belongs to the TrbI/VirB10 family.</text>
</comment>
<dbReference type="InterPro" id="IPR005498">
    <property type="entry name" value="T4SS_VirB10/TraB/TrbI"/>
</dbReference>